<accession>H8GK92</accession>
<dbReference type="PANTHER" id="PTHR11360">
    <property type="entry name" value="MONOCARBOXYLATE TRANSPORTER"/>
    <property type="match status" value="1"/>
</dbReference>
<sequence length="415" mass="45122">MRNNAGMNINRIDSAPQRLHYAWIVLAVTFACLFFAAALRSLPGILMLALEHEFGWTRDTISGAAALNLLLFGISGPWLGRWMDLYGPKRVCLVSIALLALAAGACTMASELWQWYLLWGVMAGIGSGGTSIVLGSALINRWFTEHRGLALGVLGAAFSSGQLVFTPLLMQINMDFGWRPTLLLLAGLLGLLVLPLSAYWLADEPILKRCRPYGNAGNEIKHVPADPRPMRKAIRQSQFWLLAGSFAICGFTTSGLFQTHLIPHGIEHGFTEMGMAVSLGLMGATDIVGTILSGWLCDRFDKSKLLAIYYGLRGLSLMGLLFVESIEQMLLFSMVYGLNWLSTVPATSALTADLFGKNNVGVVFGWICCAHQAGAALASYSAGYLHSRLGNYHLAFLCSGLFALLAVLMVVRIRK</sequence>
<dbReference type="Gene3D" id="1.20.1250.20">
    <property type="entry name" value="MFS general substrate transporter like domains"/>
    <property type="match status" value="2"/>
</dbReference>
<evidence type="ECO:0000256" key="3">
    <source>
        <dbReference type="ARBA" id="ARBA00023136"/>
    </source>
</evidence>
<feature type="transmembrane region" description="Helical" evidence="4">
    <location>
        <begin position="305"/>
        <end position="323"/>
    </location>
</feature>
<dbReference type="InterPro" id="IPR011701">
    <property type="entry name" value="MFS"/>
</dbReference>
<feature type="transmembrane region" description="Helical" evidence="4">
    <location>
        <begin position="116"/>
        <end position="139"/>
    </location>
</feature>
<feature type="transmembrane region" description="Helical" evidence="4">
    <location>
        <begin position="60"/>
        <end position="79"/>
    </location>
</feature>
<evidence type="ECO:0000256" key="4">
    <source>
        <dbReference type="SAM" id="Phobius"/>
    </source>
</evidence>
<dbReference type="Pfam" id="PF07690">
    <property type="entry name" value="MFS_1"/>
    <property type="match status" value="1"/>
</dbReference>
<dbReference type="InterPro" id="IPR020846">
    <property type="entry name" value="MFS_dom"/>
</dbReference>
<dbReference type="EMBL" id="CM001475">
    <property type="protein sequence ID" value="EIC29216.1"/>
    <property type="molecule type" value="Genomic_DNA"/>
</dbReference>
<dbReference type="eggNOG" id="COG2814">
    <property type="taxonomic scope" value="Bacteria"/>
</dbReference>
<evidence type="ECO:0000256" key="1">
    <source>
        <dbReference type="ARBA" id="ARBA00022692"/>
    </source>
</evidence>
<keyword evidence="2 4" id="KW-1133">Transmembrane helix</keyword>
<dbReference type="PANTHER" id="PTHR11360:SF284">
    <property type="entry name" value="EG:103B4.3 PROTEIN-RELATED"/>
    <property type="match status" value="1"/>
</dbReference>
<dbReference type="InterPro" id="IPR050327">
    <property type="entry name" value="Proton-linked_MCT"/>
</dbReference>
<dbReference type="SUPFAM" id="SSF103473">
    <property type="entry name" value="MFS general substrate transporter"/>
    <property type="match status" value="1"/>
</dbReference>
<dbReference type="GO" id="GO:0022857">
    <property type="term" value="F:transmembrane transporter activity"/>
    <property type="evidence" value="ECO:0007669"/>
    <property type="project" value="InterPro"/>
</dbReference>
<protein>
    <submittedName>
        <fullName evidence="6">Nitrate/nitrite transporter</fullName>
    </submittedName>
</protein>
<feature type="transmembrane region" description="Helical" evidence="4">
    <location>
        <begin position="182"/>
        <end position="202"/>
    </location>
</feature>
<evidence type="ECO:0000256" key="2">
    <source>
        <dbReference type="ARBA" id="ARBA00022989"/>
    </source>
</evidence>
<organism evidence="6 7">
    <name type="scientific">Methylomicrobium album BG8</name>
    <dbReference type="NCBI Taxonomy" id="686340"/>
    <lineage>
        <taxon>Bacteria</taxon>
        <taxon>Pseudomonadati</taxon>
        <taxon>Pseudomonadota</taxon>
        <taxon>Gammaproteobacteria</taxon>
        <taxon>Methylococcales</taxon>
        <taxon>Methylococcaceae</taxon>
        <taxon>Methylomicrobium</taxon>
    </lineage>
</organism>
<dbReference type="STRING" id="686340.Metal_1431"/>
<dbReference type="HOGENOM" id="CLU_001265_59_9_6"/>
<feature type="transmembrane region" description="Helical" evidence="4">
    <location>
        <begin position="239"/>
        <end position="261"/>
    </location>
</feature>
<dbReference type="CDD" id="cd17355">
    <property type="entry name" value="MFS_YcxA_like"/>
    <property type="match status" value="1"/>
</dbReference>
<keyword evidence="7" id="KW-1185">Reference proteome</keyword>
<dbReference type="InterPro" id="IPR036259">
    <property type="entry name" value="MFS_trans_sf"/>
</dbReference>
<dbReference type="PROSITE" id="PS50850">
    <property type="entry name" value="MFS"/>
    <property type="match status" value="1"/>
</dbReference>
<dbReference type="AlphaFoldDB" id="H8GK92"/>
<keyword evidence="3 4" id="KW-0472">Membrane</keyword>
<evidence type="ECO:0000313" key="7">
    <source>
        <dbReference type="Proteomes" id="UP000005090"/>
    </source>
</evidence>
<feature type="domain" description="Major facilitator superfamily (MFS) profile" evidence="5">
    <location>
        <begin position="24"/>
        <end position="415"/>
    </location>
</feature>
<feature type="transmembrane region" description="Helical" evidence="4">
    <location>
        <begin position="151"/>
        <end position="170"/>
    </location>
</feature>
<feature type="transmembrane region" description="Helical" evidence="4">
    <location>
        <begin position="392"/>
        <end position="411"/>
    </location>
</feature>
<name>H8GK92_METAL</name>
<gene>
    <name evidence="6" type="ORF">Metal_1431</name>
</gene>
<feature type="transmembrane region" description="Helical" evidence="4">
    <location>
        <begin position="21"/>
        <end position="40"/>
    </location>
</feature>
<feature type="transmembrane region" description="Helical" evidence="4">
    <location>
        <begin position="91"/>
        <end position="110"/>
    </location>
</feature>
<keyword evidence="1 4" id="KW-0812">Transmembrane</keyword>
<dbReference type="Proteomes" id="UP000005090">
    <property type="component" value="Chromosome"/>
</dbReference>
<evidence type="ECO:0000313" key="6">
    <source>
        <dbReference type="EMBL" id="EIC29216.1"/>
    </source>
</evidence>
<evidence type="ECO:0000259" key="5">
    <source>
        <dbReference type="PROSITE" id="PS50850"/>
    </source>
</evidence>
<dbReference type="PROSITE" id="PS51257">
    <property type="entry name" value="PROKAR_LIPOPROTEIN"/>
    <property type="match status" value="1"/>
</dbReference>
<reference evidence="6 7" key="1">
    <citation type="journal article" date="2013" name="Genome Announc.">
        <title>Genome Sequence of the Obligate Gammaproteobacterial Methanotroph Methylomicrobium album Strain BG8.</title>
        <authorList>
            <person name="Kits K.D."/>
            <person name="Kalyuzhnaya M.G."/>
            <person name="Klotz M.G."/>
            <person name="Jetten M.S."/>
            <person name="Op den Camp H.J."/>
            <person name="Vuilleumier S."/>
            <person name="Bringel F."/>
            <person name="Dispirito A.A."/>
            <person name="Murrell J.C."/>
            <person name="Bruce D."/>
            <person name="Cheng J.F."/>
            <person name="Copeland A."/>
            <person name="Goodwin L."/>
            <person name="Hauser L."/>
            <person name="Lajus A."/>
            <person name="Land M.L."/>
            <person name="Lapidus A."/>
            <person name="Lucas S."/>
            <person name="Medigue C."/>
            <person name="Pitluck S."/>
            <person name="Woyke T."/>
            <person name="Zeytun A."/>
            <person name="Stein L.Y."/>
        </authorList>
    </citation>
    <scope>NUCLEOTIDE SEQUENCE [LARGE SCALE GENOMIC DNA]</scope>
    <source>
        <strain evidence="6 7">BG8</strain>
    </source>
</reference>
<feature type="transmembrane region" description="Helical" evidence="4">
    <location>
        <begin position="273"/>
        <end position="293"/>
    </location>
</feature>
<proteinExistence type="predicted"/>